<dbReference type="Proteomes" id="UP001281147">
    <property type="component" value="Unassembled WGS sequence"/>
</dbReference>
<evidence type="ECO:0000313" key="1">
    <source>
        <dbReference type="EMBL" id="KAK3717821.1"/>
    </source>
</evidence>
<accession>A0ACC3NJ03</accession>
<sequence>MASAITVKSLESRNPEPSSGKNHHVGAPPTSFKNPWPSFKDINLFSAFNLKFGSNPEKDFRPVPEGPNGTRSEELVKVRTPDWGVDKNDRLRATWIGHASFLVETRAAQGAERGIRILFDPVFSERTSPVGWLGPKRYTPTPCRVDELPDVDIVCISHNHYDHLDYYAILELYKRGLESIHFVVPLNNKAWFVKHICPPQNVTELDWWDSCQINVEGVGRVQLTCTPSQHASARSGWDKDRCLWCSWALEADGRKLYFSGDTAYQAVDTPSPCPAFVQIGKVFGAFDLAMLPIGLFKPPTFMAGVHSGPEQSLNIHKEINSKLSIGMHYGTVRGGISAQYEEVLEPPRRWREAAEKEGLWRGGGVEGKGQPIDVSKPGVCLCDIGETVAV</sequence>
<dbReference type="EMBL" id="JAUTXU010000035">
    <property type="protein sequence ID" value="KAK3717821.1"/>
    <property type="molecule type" value="Genomic_DNA"/>
</dbReference>
<protein>
    <submittedName>
        <fullName evidence="1">Uncharacterized protein</fullName>
    </submittedName>
</protein>
<organism evidence="1 2">
    <name type="scientific">Vermiconidia calcicola</name>
    <dbReference type="NCBI Taxonomy" id="1690605"/>
    <lineage>
        <taxon>Eukaryota</taxon>
        <taxon>Fungi</taxon>
        <taxon>Dikarya</taxon>
        <taxon>Ascomycota</taxon>
        <taxon>Pezizomycotina</taxon>
        <taxon>Dothideomycetes</taxon>
        <taxon>Dothideomycetidae</taxon>
        <taxon>Mycosphaerellales</taxon>
        <taxon>Extremaceae</taxon>
        <taxon>Vermiconidia</taxon>
    </lineage>
</organism>
<proteinExistence type="predicted"/>
<keyword evidence="2" id="KW-1185">Reference proteome</keyword>
<gene>
    <name evidence="1" type="ORF">LTR37_005592</name>
</gene>
<reference evidence="1" key="1">
    <citation type="submission" date="2023-07" db="EMBL/GenBank/DDBJ databases">
        <title>Black Yeasts Isolated from many extreme environments.</title>
        <authorList>
            <person name="Coleine C."/>
            <person name="Stajich J.E."/>
            <person name="Selbmann L."/>
        </authorList>
    </citation>
    <scope>NUCLEOTIDE SEQUENCE</scope>
    <source>
        <strain evidence="1">CCFEE 5714</strain>
    </source>
</reference>
<name>A0ACC3NJ03_9PEZI</name>
<evidence type="ECO:0000313" key="2">
    <source>
        <dbReference type="Proteomes" id="UP001281147"/>
    </source>
</evidence>
<comment type="caution">
    <text evidence="1">The sequence shown here is derived from an EMBL/GenBank/DDBJ whole genome shotgun (WGS) entry which is preliminary data.</text>
</comment>